<gene>
    <name evidence="1" type="ORF">K9V48_19895</name>
</gene>
<evidence type="ECO:0000313" key="1">
    <source>
        <dbReference type="EMBL" id="MBZ5752453.1"/>
    </source>
</evidence>
<sequence>MFDDILTVLSVIGSIKLEKFREVYDTLLKHRFNEDEQQRLLYSHNDVLRDLEALGHCEVDYSNRKIYICPPSFALLPSRGLPRIVLAGGRSEKMLKRLMKLVNKNSDKVSVILSDHLSVKNPLFPQTICIEAKSIGILKQVTERIGIEGNLEIPASWCLSIASPSVNDISKSLVYSELVEPNWKKAVFCYERLYFRQFECSDEIKLVKYKNPISQQQYTWIWNGNAAATIDRGWGRYVILNNHKSRMLLFDQVKQRFAIPSTMPLPKQLARAATLCTGFLPRKKAIRKQIGYLPRETNITVYEGVTEFIALEISKKLGLDLLETNL</sequence>
<keyword evidence="2" id="KW-1185">Reference proteome</keyword>
<name>A0ABS7UVW8_9BACI</name>
<reference evidence="1" key="1">
    <citation type="submission" date="2024-05" db="EMBL/GenBank/DDBJ databases">
        <title>Metabacillus sp. nov., isolated from the rhizosphere soil of tomato plants.</title>
        <authorList>
            <person name="Ma R."/>
        </authorList>
    </citation>
    <scope>NUCLEOTIDE SEQUENCE</scope>
    <source>
        <strain evidence="1">DBTR6</strain>
    </source>
</reference>
<evidence type="ECO:0008006" key="3">
    <source>
        <dbReference type="Google" id="ProtNLM"/>
    </source>
</evidence>
<accession>A0ABS7UVW8</accession>
<dbReference type="RefSeq" id="WP_224140909.1">
    <property type="nucleotide sequence ID" value="NZ_JAIQUM010000056.1"/>
</dbReference>
<comment type="caution">
    <text evidence="1">The sequence shown here is derived from an EMBL/GenBank/DDBJ whole genome shotgun (WGS) entry which is preliminary data.</text>
</comment>
<dbReference type="EMBL" id="JAIQUM010000056">
    <property type="protein sequence ID" value="MBZ5752453.1"/>
    <property type="molecule type" value="Genomic_DNA"/>
</dbReference>
<organism evidence="1 2">
    <name type="scientific">Metabacillus rhizolycopersici</name>
    <dbReference type="NCBI Taxonomy" id="2875709"/>
    <lineage>
        <taxon>Bacteria</taxon>
        <taxon>Bacillati</taxon>
        <taxon>Bacillota</taxon>
        <taxon>Bacilli</taxon>
        <taxon>Bacillales</taxon>
        <taxon>Bacillaceae</taxon>
        <taxon>Metabacillus</taxon>
    </lineage>
</organism>
<proteinExistence type="predicted"/>
<dbReference type="Proteomes" id="UP001165287">
    <property type="component" value="Unassembled WGS sequence"/>
</dbReference>
<evidence type="ECO:0000313" key="2">
    <source>
        <dbReference type="Proteomes" id="UP001165287"/>
    </source>
</evidence>
<protein>
    <recommendedName>
        <fullName evidence="3">Transcriptional regulator</fullName>
    </recommendedName>
</protein>